<dbReference type="Proteomes" id="UP000234328">
    <property type="component" value="Unassembled WGS sequence"/>
</dbReference>
<accession>A0A2N4UE48</accession>
<evidence type="ECO:0000313" key="2">
    <source>
        <dbReference type="EMBL" id="PLC53288.1"/>
    </source>
</evidence>
<dbReference type="PRINTS" id="PR00111">
    <property type="entry name" value="ABHYDROLASE"/>
</dbReference>
<reference evidence="2 3" key="1">
    <citation type="submission" date="2017-10" db="EMBL/GenBank/DDBJ databases">
        <title>Two draft genome sequences of Pusillimonas sp. strains isolated from a nitrate- and radionuclide-contaminated groundwater in Russia.</title>
        <authorList>
            <person name="Grouzdev D.S."/>
            <person name="Tourova T.P."/>
            <person name="Goeva M.A."/>
            <person name="Babich T.L."/>
            <person name="Sokolova D.S."/>
            <person name="Abdullin R."/>
            <person name="Poltaraus A.B."/>
            <person name="Toshchakov S.V."/>
            <person name="Nazina T.N."/>
        </authorList>
    </citation>
    <scope>NUCLEOTIDE SEQUENCE [LARGE SCALE GENOMIC DNA]</scope>
    <source>
        <strain evidence="2 3">JR1/69-2-13</strain>
    </source>
</reference>
<dbReference type="EMBL" id="PDNV01000008">
    <property type="protein sequence ID" value="PLC53288.1"/>
    <property type="molecule type" value="Genomic_DNA"/>
</dbReference>
<proteinExistence type="predicted"/>
<sequence length="288" mass="31216">MADKENLPMQVFGSRAYKVGLSVRTIGQGPNLILIHGGAGSRTHWTNNVETLAASFTVVTLDLPGFGESATVSEGISTQEYLAWVAQAVRLAVNDQPFHLAGFSFGGAVSAGVAVQLAAQGHAPSRLSLISPSGFGKPTGRLITLEKVRKSDSTPMHEINAATARNLGRWMLAKEPSVDDPAVEIHLRNVGLARFDSRVISYENSLIKNLQRLDIPLQILLGEQDPLIFPSKFERKALLNQSLPKARVEMIPGAGHWLQYEASSAVNTTISQFHLEGTKHELPNNQHS</sequence>
<dbReference type="InterPro" id="IPR000073">
    <property type="entry name" value="AB_hydrolase_1"/>
</dbReference>
<dbReference type="Gene3D" id="3.40.50.1820">
    <property type="entry name" value="alpha/beta hydrolase"/>
    <property type="match status" value="1"/>
</dbReference>
<dbReference type="InterPro" id="IPR029058">
    <property type="entry name" value="AB_hydrolase_fold"/>
</dbReference>
<gene>
    <name evidence="2" type="ORF">CR155_13475</name>
</gene>
<dbReference type="PANTHER" id="PTHR46438:SF11">
    <property type="entry name" value="LIPASE-RELATED"/>
    <property type="match status" value="1"/>
</dbReference>
<dbReference type="SUPFAM" id="SSF53474">
    <property type="entry name" value="alpha/beta-Hydrolases"/>
    <property type="match status" value="1"/>
</dbReference>
<evidence type="ECO:0000259" key="1">
    <source>
        <dbReference type="Pfam" id="PF12697"/>
    </source>
</evidence>
<feature type="domain" description="AB hydrolase-1" evidence="1">
    <location>
        <begin position="32"/>
        <end position="266"/>
    </location>
</feature>
<dbReference type="Pfam" id="PF12697">
    <property type="entry name" value="Abhydrolase_6"/>
    <property type="match status" value="1"/>
</dbReference>
<protein>
    <recommendedName>
        <fullName evidence="1">AB hydrolase-1 domain-containing protein</fullName>
    </recommendedName>
</protein>
<dbReference type="AlphaFoldDB" id="A0A2N4UE48"/>
<organism evidence="2 3">
    <name type="scientific">Pollutimonas nitritireducens</name>
    <dbReference type="NCBI Taxonomy" id="2045209"/>
    <lineage>
        <taxon>Bacteria</taxon>
        <taxon>Pseudomonadati</taxon>
        <taxon>Pseudomonadota</taxon>
        <taxon>Betaproteobacteria</taxon>
        <taxon>Burkholderiales</taxon>
        <taxon>Alcaligenaceae</taxon>
        <taxon>Pollutimonas</taxon>
    </lineage>
</organism>
<comment type="caution">
    <text evidence="2">The sequence shown here is derived from an EMBL/GenBank/DDBJ whole genome shotgun (WGS) entry which is preliminary data.</text>
</comment>
<dbReference type="PANTHER" id="PTHR46438">
    <property type="entry name" value="ALPHA/BETA-HYDROLASES SUPERFAMILY PROTEIN"/>
    <property type="match status" value="1"/>
</dbReference>
<evidence type="ECO:0000313" key="3">
    <source>
        <dbReference type="Proteomes" id="UP000234328"/>
    </source>
</evidence>
<keyword evidence="3" id="KW-1185">Reference proteome</keyword>
<name>A0A2N4UE48_9BURK</name>